<dbReference type="InterPro" id="IPR051218">
    <property type="entry name" value="Sec_MonoDiacylglyc_Lipase"/>
</dbReference>
<dbReference type="SUPFAM" id="SSF53474">
    <property type="entry name" value="alpha/beta-Hydrolases"/>
    <property type="match status" value="1"/>
</dbReference>
<evidence type="ECO:0000259" key="1">
    <source>
        <dbReference type="Pfam" id="PF01764"/>
    </source>
</evidence>
<dbReference type="EMBL" id="SDHZ01000002">
    <property type="protein sequence ID" value="RXK83809.1"/>
    <property type="molecule type" value="Genomic_DNA"/>
</dbReference>
<proteinExistence type="predicted"/>
<dbReference type="Gene3D" id="3.40.50.1820">
    <property type="entry name" value="alpha/beta hydrolase"/>
    <property type="match status" value="1"/>
</dbReference>
<feature type="domain" description="Fungal lipase-type" evidence="1">
    <location>
        <begin position="30"/>
        <end position="141"/>
    </location>
</feature>
<organism evidence="2 3">
    <name type="scientific">Filimonas effusa</name>
    <dbReference type="NCBI Taxonomy" id="2508721"/>
    <lineage>
        <taxon>Bacteria</taxon>
        <taxon>Pseudomonadati</taxon>
        <taxon>Bacteroidota</taxon>
        <taxon>Chitinophagia</taxon>
        <taxon>Chitinophagales</taxon>
        <taxon>Chitinophagaceae</taxon>
        <taxon>Filimonas</taxon>
    </lineage>
</organism>
<dbReference type="PANTHER" id="PTHR45856:SF11">
    <property type="entry name" value="FUNGAL LIPASE-LIKE DOMAIN-CONTAINING PROTEIN"/>
    <property type="match status" value="1"/>
</dbReference>
<keyword evidence="3" id="KW-1185">Reference proteome</keyword>
<name>A0A4Q1D5R1_9BACT</name>
<gene>
    <name evidence="2" type="ORF">ESB13_17205</name>
</gene>
<dbReference type="AlphaFoldDB" id="A0A4Q1D5R1"/>
<dbReference type="InterPro" id="IPR029058">
    <property type="entry name" value="AB_hydrolase_fold"/>
</dbReference>
<evidence type="ECO:0000313" key="2">
    <source>
        <dbReference type="EMBL" id="RXK83809.1"/>
    </source>
</evidence>
<reference evidence="2 3" key="1">
    <citation type="submission" date="2019-01" db="EMBL/GenBank/DDBJ databases">
        <title>Filimonas sp. strain TTM-71.</title>
        <authorList>
            <person name="Chen W.-M."/>
        </authorList>
    </citation>
    <scope>NUCLEOTIDE SEQUENCE [LARGE SCALE GENOMIC DNA]</scope>
    <source>
        <strain evidence="2 3">TTM-71</strain>
    </source>
</reference>
<comment type="caution">
    <text evidence="2">The sequence shown here is derived from an EMBL/GenBank/DDBJ whole genome shotgun (WGS) entry which is preliminary data.</text>
</comment>
<accession>A0A4Q1D5R1</accession>
<dbReference type="PANTHER" id="PTHR45856">
    <property type="entry name" value="ALPHA/BETA-HYDROLASES SUPERFAMILY PROTEIN"/>
    <property type="match status" value="1"/>
</dbReference>
<protein>
    <recommendedName>
        <fullName evidence="1">Fungal lipase-type domain-containing protein</fullName>
    </recommendedName>
</protein>
<dbReference type="Proteomes" id="UP000290545">
    <property type="component" value="Unassembled WGS sequence"/>
</dbReference>
<dbReference type="Pfam" id="PF01764">
    <property type="entry name" value="Lipase_3"/>
    <property type="match status" value="1"/>
</dbReference>
<dbReference type="GO" id="GO:0006629">
    <property type="term" value="P:lipid metabolic process"/>
    <property type="evidence" value="ECO:0007669"/>
    <property type="project" value="InterPro"/>
</dbReference>
<evidence type="ECO:0000313" key="3">
    <source>
        <dbReference type="Proteomes" id="UP000290545"/>
    </source>
</evidence>
<sequence length="265" mass="30094">MDGEFPGGDAAGYRQFTANRQYTICYQLAVDSQAYVHAGWLIGLAYLSPFIDKKVDSLLAAGTRSFIVTGHSQGGALAFLTTSYLHYKFGKRYPDLQLTAYCSAAPKPGNLYYAYDFDYITRGGHGFRIVNTADWVPETPVSVQTIGDMKYPNPLADAKTTIRKQKFLVRLVLNSMYGKMNRRSLKTMKTYRKYLGHTLFKRVTAVQPQLREPSFVYSSHYITAGAPIILPADSKYYEQFVFDGKNVFVHHSLQAYLYLLNRYSR</sequence>
<dbReference type="OrthoDB" id="927373at2"/>
<dbReference type="InterPro" id="IPR002921">
    <property type="entry name" value="Fungal_lipase-type"/>
</dbReference>